<protein>
    <submittedName>
        <fullName evidence="6">Glutathione-dependent formaldehyde-activating GFA</fullName>
    </submittedName>
</protein>
<dbReference type="GO" id="GO:0016846">
    <property type="term" value="F:carbon-sulfur lyase activity"/>
    <property type="evidence" value="ECO:0007669"/>
    <property type="project" value="InterPro"/>
</dbReference>
<keyword evidence="3" id="KW-0862">Zinc</keyword>
<dbReference type="PROSITE" id="PS51891">
    <property type="entry name" value="CENP_V_GFA"/>
    <property type="match status" value="1"/>
</dbReference>
<dbReference type="OrthoDB" id="4188830at2"/>
<keyword evidence="4" id="KW-0456">Lyase</keyword>
<dbReference type="EMBL" id="JQED01000056">
    <property type="protein sequence ID" value="KGJ86767.1"/>
    <property type="molecule type" value="Genomic_DNA"/>
</dbReference>
<evidence type="ECO:0000256" key="1">
    <source>
        <dbReference type="ARBA" id="ARBA00005495"/>
    </source>
</evidence>
<dbReference type="GO" id="GO:0046872">
    <property type="term" value="F:metal ion binding"/>
    <property type="evidence" value="ECO:0007669"/>
    <property type="project" value="UniProtKB-KW"/>
</dbReference>
<dbReference type="PANTHER" id="PTHR33337:SF40">
    <property type="entry name" value="CENP-V_GFA DOMAIN-CONTAINING PROTEIN-RELATED"/>
    <property type="match status" value="1"/>
</dbReference>
<keyword evidence="2" id="KW-0479">Metal-binding</keyword>
<dbReference type="InterPro" id="IPR011057">
    <property type="entry name" value="Mss4-like_sf"/>
</dbReference>
<name>A0A099K9N2_COLPS</name>
<accession>A0A099K9N2</accession>
<evidence type="ECO:0000256" key="4">
    <source>
        <dbReference type="ARBA" id="ARBA00023239"/>
    </source>
</evidence>
<organism evidence="6 7">
    <name type="scientific">Colwellia psychrerythraea</name>
    <name type="common">Vibrio psychroerythus</name>
    <dbReference type="NCBI Taxonomy" id="28229"/>
    <lineage>
        <taxon>Bacteria</taxon>
        <taxon>Pseudomonadati</taxon>
        <taxon>Pseudomonadota</taxon>
        <taxon>Gammaproteobacteria</taxon>
        <taxon>Alteromonadales</taxon>
        <taxon>Colwelliaceae</taxon>
        <taxon>Colwellia</taxon>
    </lineage>
</organism>
<dbReference type="AlphaFoldDB" id="A0A099K9N2"/>
<evidence type="ECO:0000313" key="6">
    <source>
        <dbReference type="EMBL" id="KGJ86767.1"/>
    </source>
</evidence>
<dbReference type="RefSeq" id="WP_033095965.1">
    <property type="nucleotide sequence ID" value="NZ_JQED01000056.1"/>
</dbReference>
<comment type="similarity">
    <text evidence="1">Belongs to the Gfa family.</text>
</comment>
<dbReference type="PANTHER" id="PTHR33337">
    <property type="entry name" value="GFA DOMAIN-CONTAINING PROTEIN"/>
    <property type="match status" value="1"/>
</dbReference>
<evidence type="ECO:0000256" key="2">
    <source>
        <dbReference type="ARBA" id="ARBA00022723"/>
    </source>
</evidence>
<dbReference type="InterPro" id="IPR006913">
    <property type="entry name" value="CENP-V/GFA"/>
</dbReference>
<dbReference type="Gene3D" id="3.90.1590.10">
    <property type="entry name" value="glutathione-dependent formaldehyde- activating enzyme (gfa)"/>
    <property type="match status" value="1"/>
</dbReference>
<evidence type="ECO:0000256" key="3">
    <source>
        <dbReference type="ARBA" id="ARBA00022833"/>
    </source>
</evidence>
<evidence type="ECO:0000313" key="7">
    <source>
        <dbReference type="Proteomes" id="UP000029843"/>
    </source>
</evidence>
<dbReference type="SUPFAM" id="SSF51316">
    <property type="entry name" value="Mss4-like"/>
    <property type="match status" value="1"/>
</dbReference>
<feature type="domain" description="CENP-V/GFA" evidence="5">
    <location>
        <begin position="1"/>
        <end position="115"/>
    </location>
</feature>
<sequence>MKGSCNCGSVSFNVSGKVAALYQCHCKLCQKQSGSTSNTATIVKESDFSWVAGSDSISHWQKASGFTSDFCKHCGCPVPNRLRESNYYWIPMGLVENVDIKITTHLCCSSKANWDEISDGGIKHDDMPPSLDNFIKSLQEHHAEK</sequence>
<proteinExistence type="inferred from homology"/>
<gene>
    <name evidence="6" type="ORF">ND2E_0939</name>
</gene>
<reference evidence="6 7" key="1">
    <citation type="submission" date="2014-08" db="EMBL/GenBank/DDBJ databases">
        <title>Genomic and Phenotypic Diversity of Colwellia psychrerythraea strains from Disparate Marine Basins.</title>
        <authorList>
            <person name="Techtmann S.M."/>
            <person name="Stelling S.C."/>
            <person name="Utturkar S.M."/>
            <person name="Alshibli N."/>
            <person name="Harris A."/>
            <person name="Brown S.D."/>
            <person name="Hazen T.C."/>
        </authorList>
    </citation>
    <scope>NUCLEOTIDE SEQUENCE [LARGE SCALE GENOMIC DNA]</scope>
    <source>
        <strain evidence="6 7">ND2E</strain>
    </source>
</reference>
<dbReference type="PATRIC" id="fig|28229.4.peg.4436"/>
<dbReference type="Pfam" id="PF04828">
    <property type="entry name" value="GFA"/>
    <property type="match status" value="1"/>
</dbReference>
<comment type="caution">
    <text evidence="6">The sequence shown here is derived from an EMBL/GenBank/DDBJ whole genome shotgun (WGS) entry which is preliminary data.</text>
</comment>
<evidence type="ECO:0000259" key="5">
    <source>
        <dbReference type="PROSITE" id="PS51891"/>
    </source>
</evidence>
<dbReference type="Proteomes" id="UP000029843">
    <property type="component" value="Unassembled WGS sequence"/>
</dbReference>